<protein>
    <recommendedName>
        <fullName evidence="4">triacylglycerol lipase</fullName>
        <ecNumber evidence="4">3.1.1.3</ecNumber>
    </recommendedName>
</protein>
<evidence type="ECO:0000256" key="1">
    <source>
        <dbReference type="ARBA" id="ARBA00001024"/>
    </source>
</evidence>
<dbReference type="InterPro" id="IPR029058">
    <property type="entry name" value="AB_hydrolase_fold"/>
</dbReference>
<reference evidence="14 15" key="2">
    <citation type="submission" date="2017-06" db="EMBL/GenBank/DDBJ databases">
        <authorList>
            <consortium name="Pathogen Informatics"/>
        </authorList>
    </citation>
    <scope>NUCLEOTIDE SEQUENCE [LARGE SCALE GENOMIC DNA]</scope>
    <source>
        <strain evidence="14 15">NCTC13833</strain>
    </source>
</reference>
<evidence type="ECO:0000313" key="13">
    <source>
        <dbReference type="EMBL" id="GGA95044.1"/>
    </source>
</evidence>
<dbReference type="InterPro" id="IPR056304">
    <property type="entry name" value="Lip-like_C"/>
</dbReference>
<evidence type="ECO:0000256" key="5">
    <source>
        <dbReference type="ARBA" id="ARBA00022525"/>
    </source>
</evidence>
<feature type="domain" description="YSIRK Gram-positive signal peptide" evidence="11">
    <location>
        <begin position="6"/>
        <end position="28"/>
    </location>
</feature>
<dbReference type="SUPFAM" id="SSF53474">
    <property type="entry name" value="alpha/beta-Hydrolases"/>
    <property type="match status" value="1"/>
</dbReference>
<keyword evidence="6" id="KW-0732">Signal</keyword>
<gene>
    <name evidence="14" type="primary">lip</name>
    <name evidence="13" type="ORF">GCM10007183_19010</name>
    <name evidence="14" type="ORF">SAMEA4412661_01985</name>
</gene>
<dbReference type="NCBIfam" id="NF047351">
    <property type="entry name" value="lipase_YSIRK_Sa"/>
    <property type="match status" value="1"/>
</dbReference>
<evidence type="ECO:0000256" key="3">
    <source>
        <dbReference type="ARBA" id="ARBA00010701"/>
    </source>
</evidence>
<reference evidence="13" key="1">
    <citation type="journal article" date="2014" name="Int. J. Syst. Evol. Microbiol.">
        <title>Complete genome of a new Firmicutes species belonging to the dominant human colonic microbiota ('Ruminococcus bicirculans') reveals two chromosomes and a selective capacity to utilize plant glucans.</title>
        <authorList>
            <consortium name="NISC Comparative Sequencing Program"/>
            <person name="Wegmann U."/>
            <person name="Louis P."/>
            <person name="Goesmann A."/>
            <person name="Henrissat B."/>
            <person name="Duncan S.H."/>
            <person name="Flint H.J."/>
        </authorList>
    </citation>
    <scope>NUCLEOTIDE SEQUENCE</scope>
    <source>
        <strain evidence="13">CCM 4175</strain>
    </source>
</reference>
<dbReference type="EMBL" id="BMCB01000013">
    <property type="protein sequence ID" value="GGA95044.1"/>
    <property type="molecule type" value="Genomic_DNA"/>
</dbReference>
<organism evidence="14 15">
    <name type="scientific">Staphylococcus muscae</name>
    <dbReference type="NCBI Taxonomy" id="1294"/>
    <lineage>
        <taxon>Bacteria</taxon>
        <taxon>Bacillati</taxon>
        <taxon>Bacillota</taxon>
        <taxon>Bacilli</taxon>
        <taxon>Bacillales</taxon>
        <taxon>Staphylococcaceae</taxon>
        <taxon>Staphylococcus</taxon>
    </lineage>
</organism>
<evidence type="ECO:0000259" key="12">
    <source>
        <dbReference type="Pfam" id="PF24708"/>
    </source>
</evidence>
<keyword evidence="5" id="KW-0964">Secreted</keyword>
<evidence type="ECO:0000256" key="8">
    <source>
        <dbReference type="ARBA" id="ARBA00022963"/>
    </source>
</evidence>
<comment type="catalytic activity">
    <reaction evidence="1">
        <text>a triacylglycerol + H2O = a diacylglycerol + a fatty acid + H(+)</text>
        <dbReference type="Rhea" id="RHEA:12044"/>
        <dbReference type="ChEBI" id="CHEBI:15377"/>
        <dbReference type="ChEBI" id="CHEBI:15378"/>
        <dbReference type="ChEBI" id="CHEBI:17855"/>
        <dbReference type="ChEBI" id="CHEBI:18035"/>
        <dbReference type="ChEBI" id="CHEBI:28868"/>
        <dbReference type="EC" id="3.1.1.3"/>
    </reaction>
</comment>
<sequence>MKKQDNRFSIRKSVYGAVSVVVATCFFVIGAPQVQAEETVQADALSQHVQVENVSQQDQTQQTQEQVASPVLENKASIEESPSEEQLSQKNIEETSQHNNVVLLKENKQTSDKNVQQSDSEVVPSLENKEKQSVVDHKPEPIPAPVDNSADIHKETQAKNTETDVSRLEDKDQEKVTSLDAVETSEAKENTKQMDQARVLSKAETPVQTANPEQPQNQHPFVFVHGFMGLVGDVAPKGMNYWGGTKANLQEYLRNKGYETYEASVSALASNHERVVDLYHYIVGGRADYGAAHAEKYGHERYGKTYKGILPNWQPGHPIHLVGHSMGGQTIRLLEHYLRNGNQDEMAYQQQHGGTLSPLYQGGHEDMITSITTIATPHNGTHAADQLGNTPFIRHLLYGFTRTFGNHLGELDLGMYHWGFKQREGESLIDYGKRVAKSNLWDSEDTALYDLTTTGAEKLNQQTTVNPDIYYKTFNGQATHKTLSGKHMIDFGMAFAHVLTGNLIGSVKDNMWRPNDGLVSVVSAQHPTGEAHVDVTATSPIRKGIWQVMPTMMGWDHSDFTGNDAIDTKHTTKQLTDFYDEITTYLMRIEAEESKAQTA</sequence>
<dbReference type="InterPro" id="IPR005877">
    <property type="entry name" value="YSIRK_signal_dom"/>
</dbReference>
<dbReference type="Proteomes" id="UP000652995">
    <property type="component" value="Unassembled WGS sequence"/>
</dbReference>
<dbReference type="GO" id="GO:0016042">
    <property type="term" value="P:lipid catabolic process"/>
    <property type="evidence" value="ECO:0007669"/>
    <property type="project" value="UniProtKB-KW"/>
</dbReference>
<name>A0A240C9A8_9STAP</name>
<dbReference type="NCBIfam" id="TIGR01168">
    <property type="entry name" value="YSIRK_signal"/>
    <property type="match status" value="1"/>
</dbReference>
<dbReference type="EMBL" id="LT906464">
    <property type="protein sequence ID" value="SNW04449.1"/>
    <property type="molecule type" value="Genomic_DNA"/>
</dbReference>
<dbReference type="Proteomes" id="UP000243706">
    <property type="component" value="Chromosome 1"/>
</dbReference>
<feature type="compositionally biased region" description="Polar residues" evidence="10">
    <location>
        <begin position="206"/>
        <end position="217"/>
    </location>
</feature>
<comment type="subcellular location">
    <subcellularLocation>
        <location evidence="2">Secreted</location>
    </subcellularLocation>
</comment>
<dbReference type="Gene3D" id="3.40.50.1820">
    <property type="entry name" value="alpha/beta hydrolase"/>
    <property type="match status" value="1"/>
</dbReference>
<evidence type="ECO:0000256" key="9">
    <source>
        <dbReference type="ARBA" id="ARBA00023098"/>
    </source>
</evidence>
<feature type="domain" description="Lipase-like C-terminal" evidence="12">
    <location>
        <begin position="217"/>
        <end position="592"/>
    </location>
</feature>
<dbReference type="PANTHER" id="PTHR34043">
    <property type="entry name" value="ALPHA/BETA-HYDROLASES SUPERFAMILY PROTEIN"/>
    <property type="match status" value="1"/>
</dbReference>
<evidence type="ECO:0000256" key="2">
    <source>
        <dbReference type="ARBA" id="ARBA00004613"/>
    </source>
</evidence>
<dbReference type="KEGG" id="smus:C7J88_06555"/>
<dbReference type="Pfam" id="PF24708">
    <property type="entry name" value="Lip_C"/>
    <property type="match status" value="1"/>
</dbReference>
<keyword evidence="9" id="KW-0443">Lipid metabolism</keyword>
<keyword evidence="16" id="KW-1185">Reference proteome</keyword>
<feature type="region of interest" description="Disordered" evidence="10">
    <location>
        <begin position="74"/>
        <end position="217"/>
    </location>
</feature>
<dbReference type="AlphaFoldDB" id="A0A240C9A8"/>
<comment type="similarity">
    <text evidence="3">Belongs to the AB hydrolase superfamily. Lipase family.</text>
</comment>
<evidence type="ECO:0000259" key="11">
    <source>
        <dbReference type="Pfam" id="PF04650"/>
    </source>
</evidence>
<reference evidence="13" key="4">
    <citation type="submission" date="2024-05" db="EMBL/GenBank/DDBJ databases">
        <authorList>
            <person name="Sun Q."/>
            <person name="Sedlacek I."/>
        </authorList>
    </citation>
    <scope>NUCLEOTIDE SEQUENCE</scope>
    <source>
        <strain evidence="13">CCM 4175</strain>
    </source>
</reference>
<dbReference type="GO" id="GO:0005576">
    <property type="term" value="C:extracellular region"/>
    <property type="evidence" value="ECO:0007669"/>
    <property type="project" value="UniProtKB-SubCell"/>
</dbReference>
<feature type="compositionally biased region" description="Basic and acidic residues" evidence="10">
    <location>
        <begin position="150"/>
        <end position="177"/>
    </location>
</feature>
<keyword evidence="8" id="KW-0442">Lipid degradation</keyword>
<evidence type="ECO:0000256" key="10">
    <source>
        <dbReference type="SAM" id="MobiDB-lite"/>
    </source>
</evidence>
<accession>A0A240C9A8</accession>
<reference evidence="16" key="3">
    <citation type="journal article" date="2019" name="Int. J. Syst. Evol. Microbiol.">
        <title>The Global Catalogue of Microorganisms (GCM) 10K type strain sequencing project: providing services to taxonomists for standard genome sequencing and annotation.</title>
        <authorList>
            <consortium name="The Broad Institute Genomics Platform"/>
            <consortium name="The Broad Institute Genome Sequencing Center for Infectious Disease"/>
            <person name="Wu L."/>
            <person name="Ma J."/>
        </authorList>
    </citation>
    <scope>NUCLEOTIDE SEQUENCE [LARGE SCALE GENOMIC DNA]</scope>
    <source>
        <strain evidence="16">CCM 4175</strain>
    </source>
</reference>
<evidence type="ECO:0000256" key="7">
    <source>
        <dbReference type="ARBA" id="ARBA00022801"/>
    </source>
</evidence>
<dbReference type="EC" id="3.1.1.3" evidence="4"/>
<evidence type="ECO:0000256" key="6">
    <source>
        <dbReference type="ARBA" id="ARBA00022729"/>
    </source>
</evidence>
<evidence type="ECO:0000313" key="14">
    <source>
        <dbReference type="EMBL" id="SNW04449.1"/>
    </source>
</evidence>
<evidence type="ECO:0000313" key="16">
    <source>
        <dbReference type="Proteomes" id="UP000652995"/>
    </source>
</evidence>
<dbReference type="GO" id="GO:0004806">
    <property type="term" value="F:triacylglycerol lipase activity"/>
    <property type="evidence" value="ECO:0007669"/>
    <property type="project" value="UniProtKB-EC"/>
</dbReference>
<proteinExistence type="inferred from homology"/>
<evidence type="ECO:0000313" key="15">
    <source>
        <dbReference type="Proteomes" id="UP000243706"/>
    </source>
</evidence>
<feature type="compositionally biased region" description="Basic and acidic residues" evidence="10">
    <location>
        <begin position="127"/>
        <end position="140"/>
    </location>
</feature>
<dbReference type="Pfam" id="PF04650">
    <property type="entry name" value="YSIRK_signal"/>
    <property type="match status" value="1"/>
</dbReference>
<dbReference type="OrthoDB" id="2004167at2"/>
<dbReference type="PANTHER" id="PTHR34043:SF3">
    <property type="entry name" value="ALPHA_BETA-HYDROLASES SUPERFAMILY PROTEIN"/>
    <property type="match status" value="1"/>
</dbReference>
<keyword evidence="7 14" id="KW-0378">Hydrolase</keyword>
<evidence type="ECO:0000256" key="4">
    <source>
        <dbReference type="ARBA" id="ARBA00013279"/>
    </source>
</evidence>
<dbReference type="RefSeq" id="WP_095117966.1">
    <property type="nucleotide sequence ID" value="NZ_BMCB01000013.1"/>
</dbReference>